<reference evidence="1" key="2">
    <citation type="submission" date="2020-10" db="EMBL/GenBank/DDBJ databases">
        <title>Enrichment of novel Verrucomicrobia, Bacteroidetes and Krumholzibacteria in an oxygen-limited, methane- and iron-fed bioreactor inoculated with Bothnian Sea sediments.</title>
        <authorList>
            <person name="Martins P.D."/>
            <person name="de Jong A."/>
            <person name="Lenstra W.K."/>
            <person name="van Helmond N.A.G.M."/>
            <person name="Slomp C.P."/>
            <person name="Jetten M.S.M."/>
            <person name="Welte C.U."/>
            <person name="Rasigraf O."/>
        </authorList>
    </citation>
    <scope>NUCLEOTIDE SEQUENCE</scope>
    <source>
        <strain evidence="1">MAG47</strain>
    </source>
</reference>
<protein>
    <submittedName>
        <fullName evidence="1">Uncharacterized protein</fullName>
    </submittedName>
</protein>
<dbReference type="EMBL" id="JACZKO010000011">
    <property type="protein sequence ID" value="MBE0559920.1"/>
    <property type="molecule type" value="Genomic_DNA"/>
</dbReference>
<dbReference type="Proteomes" id="UP000642265">
    <property type="component" value="Unassembled WGS sequence"/>
</dbReference>
<name>A0A8I0T816_BRUAN</name>
<reference evidence="1" key="1">
    <citation type="submission" date="2020-09" db="EMBL/GenBank/DDBJ databases">
        <authorList>
            <person name="Dalcin Martins P."/>
        </authorList>
    </citation>
    <scope>NUCLEOTIDE SEQUENCE</scope>
    <source>
        <strain evidence="1">MAG47</strain>
    </source>
</reference>
<proteinExistence type="predicted"/>
<gene>
    <name evidence="1" type="ORF">IH622_03680</name>
</gene>
<organism evidence="1 2">
    <name type="scientific">Brucella anthropi</name>
    <name type="common">Ochrobactrum anthropi</name>
    <dbReference type="NCBI Taxonomy" id="529"/>
    <lineage>
        <taxon>Bacteria</taxon>
        <taxon>Pseudomonadati</taxon>
        <taxon>Pseudomonadota</taxon>
        <taxon>Alphaproteobacteria</taxon>
        <taxon>Hyphomicrobiales</taxon>
        <taxon>Brucellaceae</taxon>
        <taxon>Brucella/Ochrobactrum group</taxon>
        <taxon>Brucella</taxon>
    </lineage>
</organism>
<dbReference type="AlphaFoldDB" id="A0A8I0T816"/>
<sequence length="98" mass="11264">MKKNDLPLLQWEQPAKVLMFPLHKRIGKVRHTASLLITKHGEDAELYWKQVAAANRKHFDRIGLSEEQSRIEFEAFSQAVHAEMIRLSLTKRDTGGVA</sequence>
<evidence type="ECO:0000313" key="1">
    <source>
        <dbReference type="EMBL" id="MBE0559920.1"/>
    </source>
</evidence>
<evidence type="ECO:0000313" key="2">
    <source>
        <dbReference type="Proteomes" id="UP000642265"/>
    </source>
</evidence>
<dbReference type="InterPro" id="IPR045720">
    <property type="entry name" value="DUF6074"/>
</dbReference>
<dbReference type="Pfam" id="PF19551">
    <property type="entry name" value="DUF6074"/>
    <property type="match status" value="1"/>
</dbReference>
<accession>A0A8I0T816</accession>
<comment type="caution">
    <text evidence="1">The sequence shown here is derived from an EMBL/GenBank/DDBJ whole genome shotgun (WGS) entry which is preliminary data.</text>
</comment>